<dbReference type="InterPro" id="IPR051144">
    <property type="entry name" value="Formin_homology_domain"/>
</dbReference>
<organism evidence="3 4">
    <name type="scientific">Camellia sinensis</name>
    <name type="common">Tea plant</name>
    <name type="synonym">Thea sinensis</name>
    <dbReference type="NCBI Taxonomy" id="4442"/>
    <lineage>
        <taxon>Eukaryota</taxon>
        <taxon>Viridiplantae</taxon>
        <taxon>Streptophyta</taxon>
        <taxon>Embryophyta</taxon>
        <taxon>Tracheophyta</taxon>
        <taxon>Spermatophyta</taxon>
        <taxon>Magnoliopsida</taxon>
        <taxon>eudicotyledons</taxon>
        <taxon>Gunneridae</taxon>
        <taxon>Pentapetalae</taxon>
        <taxon>asterids</taxon>
        <taxon>Ericales</taxon>
        <taxon>Theaceae</taxon>
        <taxon>Camellia</taxon>
    </lineage>
</organism>
<dbReference type="InterPro" id="IPR015425">
    <property type="entry name" value="FH2_Formin"/>
</dbReference>
<sequence length="246" mass="27292">MFENVAKIASAAESMSFALSDLRAFNNYNGTNDMLGNCEQVSDLRCNLTINAAAREVLPLLRYLNFIPVIVAFGIDVLLCISRSATVFKLDSLLQLSDTCARNNKMTLMHYLCKVGIVAEFDKDLVHLEATSKIQLKSLAEEMQAVSKGLEKVEQEFTASENDGAIFAGFQKIYALKNFLDTAEAEVRSPISLYSEVFTYTFILLGRSADSLSQYFGENPARCPFEQANLVKALQQFTLLATKFGD</sequence>
<evidence type="ECO:0000256" key="1">
    <source>
        <dbReference type="ARBA" id="ARBA00006468"/>
    </source>
</evidence>
<evidence type="ECO:0000259" key="2">
    <source>
        <dbReference type="Pfam" id="PF02181"/>
    </source>
</evidence>
<gene>
    <name evidence="3" type="ORF">HYC85_026148</name>
</gene>
<dbReference type="Proteomes" id="UP000593564">
    <property type="component" value="Unassembled WGS sequence"/>
</dbReference>
<dbReference type="PANTHER" id="PTHR45733:SF17">
    <property type="entry name" value="FORMIN-LIKE PROTEIN 14"/>
    <property type="match status" value="1"/>
</dbReference>
<comment type="similarity">
    <text evidence="1">Belongs to the formin-like family. Class-II subfamily.</text>
</comment>
<evidence type="ECO:0000313" key="3">
    <source>
        <dbReference type="EMBL" id="KAF5935019.1"/>
    </source>
</evidence>
<dbReference type="EMBL" id="JACBKZ010000013">
    <property type="protein sequence ID" value="KAF5935019.1"/>
    <property type="molecule type" value="Genomic_DNA"/>
</dbReference>
<reference evidence="4" key="1">
    <citation type="journal article" date="2020" name="Nat. Commun.">
        <title>Genome assembly of wild tea tree DASZ reveals pedigree and selection history of tea varieties.</title>
        <authorList>
            <person name="Zhang W."/>
            <person name="Zhang Y."/>
            <person name="Qiu H."/>
            <person name="Guo Y."/>
            <person name="Wan H."/>
            <person name="Zhang X."/>
            <person name="Scossa F."/>
            <person name="Alseekh S."/>
            <person name="Zhang Q."/>
            <person name="Wang P."/>
            <person name="Xu L."/>
            <person name="Schmidt M.H."/>
            <person name="Jia X."/>
            <person name="Li D."/>
            <person name="Zhu A."/>
            <person name="Guo F."/>
            <person name="Chen W."/>
            <person name="Ni D."/>
            <person name="Usadel B."/>
            <person name="Fernie A.R."/>
            <person name="Wen W."/>
        </authorList>
    </citation>
    <scope>NUCLEOTIDE SEQUENCE [LARGE SCALE GENOMIC DNA]</scope>
    <source>
        <strain evidence="4">cv. G240</strain>
    </source>
</reference>
<dbReference type="AlphaFoldDB" id="A0A7J7G2V8"/>
<protein>
    <recommendedName>
        <fullName evidence="2">FH2 domain-containing protein</fullName>
    </recommendedName>
</protein>
<dbReference type="PANTHER" id="PTHR45733">
    <property type="entry name" value="FORMIN-J"/>
    <property type="match status" value="1"/>
</dbReference>
<reference evidence="3 4" key="2">
    <citation type="submission" date="2020-07" db="EMBL/GenBank/DDBJ databases">
        <title>Genome assembly of wild tea tree DASZ reveals pedigree and selection history of tea varieties.</title>
        <authorList>
            <person name="Zhang W."/>
        </authorList>
    </citation>
    <scope>NUCLEOTIDE SEQUENCE [LARGE SCALE GENOMIC DNA]</scope>
    <source>
        <strain evidence="4">cv. G240</strain>
        <tissue evidence="3">Leaf</tissue>
    </source>
</reference>
<name>A0A7J7G2V8_CAMSI</name>
<comment type="caution">
    <text evidence="3">The sequence shown here is derived from an EMBL/GenBank/DDBJ whole genome shotgun (WGS) entry which is preliminary data.</text>
</comment>
<dbReference type="InterPro" id="IPR042201">
    <property type="entry name" value="FH2_Formin_sf"/>
</dbReference>
<keyword evidence="4" id="KW-1185">Reference proteome</keyword>
<dbReference type="Pfam" id="PF02181">
    <property type="entry name" value="FH2"/>
    <property type="match status" value="1"/>
</dbReference>
<proteinExistence type="inferred from homology"/>
<accession>A0A7J7G2V8</accession>
<feature type="domain" description="FH2" evidence="2">
    <location>
        <begin position="83"/>
        <end position="237"/>
    </location>
</feature>
<dbReference type="Gene3D" id="1.20.58.2220">
    <property type="entry name" value="Formin, FH2 domain"/>
    <property type="match status" value="1"/>
</dbReference>
<dbReference type="SUPFAM" id="SSF101447">
    <property type="entry name" value="Formin homology 2 domain (FH2 domain)"/>
    <property type="match status" value="1"/>
</dbReference>
<evidence type="ECO:0000313" key="4">
    <source>
        <dbReference type="Proteomes" id="UP000593564"/>
    </source>
</evidence>